<dbReference type="AlphaFoldDB" id="G8LXM4"/>
<dbReference type="GO" id="GO:0042744">
    <property type="term" value="P:hydrogen peroxide catabolic process"/>
    <property type="evidence" value="ECO:0007669"/>
    <property type="project" value="TreeGrafter"/>
</dbReference>
<dbReference type="Pfam" id="PF00578">
    <property type="entry name" value="AhpC-TSA"/>
    <property type="match status" value="1"/>
</dbReference>
<sequence>MEQYQLFRTQNLQLGMKAPEFSAQTTFGNMKLSDLAGKWIVFFSHPGDFTPVCTTEFIMFAKMAPYFAQRNVELLGLSIDSNSSHLAWVYNIYKNTGITIPFPIIADRDGSIARLYGMIAKEVSETETVRTVFVIDDKQIIRAILYYPLTTGRNIPEILRLVDALQTTDREKVATPANWLPGQPVVVAPPKTYDELMERIKCPAGLQCMDWYLCYKKFQ</sequence>
<evidence type="ECO:0000256" key="8">
    <source>
        <dbReference type="ARBA" id="ARBA00037420"/>
    </source>
</evidence>
<keyword evidence="2 9" id="KW-0963">Cytoplasm</keyword>
<comment type="function">
    <text evidence="8 9">Thiol-specific peroxidase that catalyzes the reduction of hydrogen peroxide and organic hydroperoxides to water and alcohols, respectively. Plays a role in cell protection against oxidative stress by detoxifying peroxides.</text>
</comment>
<feature type="disulfide bond" description="Interchain (with Cys-53); in linked form" evidence="9">
    <location>
        <position position="214"/>
    </location>
</feature>
<dbReference type="OrthoDB" id="9812811at2"/>
<dbReference type="InterPro" id="IPR036249">
    <property type="entry name" value="Thioredoxin-like_sf"/>
</dbReference>
<keyword evidence="9" id="KW-1015">Disulfide bond</keyword>
<reference evidence="13" key="1">
    <citation type="submission" date="2011-12" db="EMBL/GenBank/DDBJ databases">
        <title>Complete sequence of Clostridium clariflavum DSM 19732.</title>
        <authorList>
            <consortium name="US DOE Joint Genome Institute"/>
            <person name="Lucas S."/>
            <person name="Han J."/>
            <person name="Lapidus A."/>
            <person name="Cheng J.-F."/>
            <person name="Goodwin L."/>
            <person name="Pitluck S."/>
            <person name="Peters L."/>
            <person name="Teshima H."/>
            <person name="Detter J.C."/>
            <person name="Han C."/>
            <person name="Tapia R."/>
            <person name="Land M."/>
            <person name="Hauser L."/>
            <person name="Kyrpides N."/>
            <person name="Ivanova N."/>
            <person name="Pagani I."/>
            <person name="Kitzmiller T."/>
            <person name="Lynd L."/>
            <person name="Izquierdo J."/>
            <person name="Woyke T."/>
        </authorList>
    </citation>
    <scope>NUCLEOTIDE SEQUENCE [LARGE SCALE GENOMIC DNA]</scope>
    <source>
        <strain evidence="13">DSM 19732 / NBRC 101661 / EBR45</strain>
    </source>
</reference>
<evidence type="ECO:0000259" key="11">
    <source>
        <dbReference type="PROSITE" id="PS51352"/>
    </source>
</evidence>
<dbReference type="RefSeq" id="WP_014254353.1">
    <property type="nucleotide sequence ID" value="NC_016627.1"/>
</dbReference>
<feature type="active site" description="Cysteine sulfenic acid (-SOH) intermediate" evidence="9">
    <location>
        <position position="53"/>
    </location>
</feature>
<dbReference type="FunFam" id="3.40.30.10:FF:000011">
    <property type="entry name" value="Peroxiredoxin PRX1"/>
    <property type="match status" value="1"/>
</dbReference>
<dbReference type="HOGENOM" id="CLU_042529_4_4_9"/>
<dbReference type="Gene3D" id="3.40.30.10">
    <property type="entry name" value="Glutaredoxin"/>
    <property type="match status" value="1"/>
</dbReference>
<dbReference type="InterPro" id="IPR013766">
    <property type="entry name" value="Thioredoxin_domain"/>
</dbReference>
<dbReference type="Proteomes" id="UP000005435">
    <property type="component" value="Chromosome"/>
</dbReference>
<dbReference type="InterPro" id="IPR022915">
    <property type="entry name" value="Peroxiredoxin_TDXH"/>
</dbReference>
<dbReference type="GO" id="GO:0005829">
    <property type="term" value="C:cytosol"/>
    <property type="evidence" value="ECO:0007669"/>
    <property type="project" value="TreeGrafter"/>
</dbReference>
<evidence type="ECO:0000256" key="1">
    <source>
        <dbReference type="ARBA" id="ARBA00009796"/>
    </source>
</evidence>
<keyword evidence="4 9" id="KW-0049">Antioxidant</keyword>
<keyword evidence="13" id="KW-1185">Reference proteome</keyword>
<evidence type="ECO:0000256" key="10">
    <source>
        <dbReference type="PIRSR" id="PIRSR000239-1"/>
    </source>
</evidence>
<dbReference type="NCBIfam" id="NF009668">
    <property type="entry name" value="PRK13189.1"/>
    <property type="match status" value="1"/>
</dbReference>
<dbReference type="GO" id="GO:0006979">
    <property type="term" value="P:response to oxidative stress"/>
    <property type="evidence" value="ECO:0007669"/>
    <property type="project" value="TreeGrafter"/>
</dbReference>
<evidence type="ECO:0000256" key="9">
    <source>
        <dbReference type="HAMAP-Rule" id="MF_00401"/>
    </source>
</evidence>
<dbReference type="KEGG" id="ccl:Clocl_1058"/>
<feature type="domain" description="Thioredoxin" evidence="11">
    <location>
        <begin position="12"/>
        <end position="167"/>
    </location>
</feature>
<comment type="similarity">
    <text evidence="7 9">Belongs to the peroxiredoxin family. Prx6 subfamily.</text>
</comment>
<dbReference type="Gene3D" id="3.30.1020.10">
    <property type="entry name" value="Antioxidant, Horf6, Chain A, domain2"/>
    <property type="match status" value="1"/>
</dbReference>
<comment type="similarity">
    <text evidence="1">Belongs to the peroxiredoxin family. AhpC/Prx1 subfamily.</text>
</comment>
<dbReference type="SUPFAM" id="SSF52833">
    <property type="entry name" value="Thioredoxin-like"/>
    <property type="match status" value="1"/>
</dbReference>
<comment type="miscellaneous">
    <text evidence="9">The active site is a conserved redox-active cysteine residue, the peroxidatic cysteine (C(P)), which makes the nucleophilic attack on the peroxide substrate. The peroxide oxidizes the C(P)-SH to cysteine sulfenic acid (C(P)-SOH), which then reacts with another cysteine residue, the resolving cysteine (C(R)), to form a disulfide bridge. The disulfide is subsequently reduced by an appropriate electron donor to complete the catalytic cycle. Although the primary sequence of this enzyme is similar to those of the 1-Cys Prx6 enzymes, its catalytic properties resemble those of the typical 2-Cys Prxs and C(R) is provided by the other dimeric subunit to form an intersubunit disulfide. The disulfide is subsequently reduced by thioredoxin.</text>
</comment>
<comment type="catalytic activity">
    <reaction evidence="9">
        <text>a hydroperoxide + [thioredoxin]-dithiol = an alcohol + [thioredoxin]-disulfide + H2O</text>
        <dbReference type="Rhea" id="RHEA:62620"/>
        <dbReference type="Rhea" id="RHEA-COMP:10698"/>
        <dbReference type="Rhea" id="RHEA-COMP:10700"/>
        <dbReference type="ChEBI" id="CHEBI:15377"/>
        <dbReference type="ChEBI" id="CHEBI:29950"/>
        <dbReference type="ChEBI" id="CHEBI:30879"/>
        <dbReference type="ChEBI" id="CHEBI:35924"/>
        <dbReference type="ChEBI" id="CHEBI:50058"/>
        <dbReference type="EC" id="1.11.1.24"/>
    </reaction>
</comment>
<keyword evidence="6 9" id="KW-0676">Redox-active center</keyword>
<feature type="active site" description="Cysteine sulfenic acid (-SOH) intermediate; for peroxidase activity" evidence="10">
    <location>
        <position position="53"/>
    </location>
</feature>
<evidence type="ECO:0000256" key="5">
    <source>
        <dbReference type="ARBA" id="ARBA00023002"/>
    </source>
</evidence>
<dbReference type="PROSITE" id="PS51352">
    <property type="entry name" value="THIOREDOXIN_2"/>
    <property type="match status" value="1"/>
</dbReference>
<name>G8LXM4_ACECE</name>
<evidence type="ECO:0000256" key="7">
    <source>
        <dbReference type="ARBA" id="ARBA00025719"/>
    </source>
</evidence>
<evidence type="ECO:0000256" key="3">
    <source>
        <dbReference type="ARBA" id="ARBA00022559"/>
    </source>
</evidence>
<gene>
    <name evidence="12" type="ordered locus">Clocl_1058</name>
</gene>
<dbReference type="STRING" id="720554.Clocl_1058"/>
<dbReference type="PIRSF" id="PIRSF000239">
    <property type="entry name" value="AHPC"/>
    <property type="match status" value="1"/>
</dbReference>
<keyword evidence="5 9" id="KW-0560">Oxidoreductase</keyword>
<comment type="subcellular location">
    <subcellularLocation>
        <location evidence="9">Cytoplasm</location>
    </subcellularLocation>
</comment>
<evidence type="ECO:0000313" key="13">
    <source>
        <dbReference type="Proteomes" id="UP000005435"/>
    </source>
</evidence>
<dbReference type="CDD" id="cd03016">
    <property type="entry name" value="PRX_1cys"/>
    <property type="match status" value="1"/>
</dbReference>
<dbReference type="EMBL" id="CP003065">
    <property type="protein sequence ID" value="AEV67735.1"/>
    <property type="molecule type" value="Genomic_DNA"/>
</dbReference>
<evidence type="ECO:0000313" key="12">
    <source>
        <dbReference type="EMBL" id="AEV67735.1"/>
    </source>
</evidence>
<protein>
    <recommendedName>
        <fullName evidence="9">Peroxiredoxin</fullName>
        <ecNumber evidence="9">1.11.1.24</ecNumber>
    </recommendedName>
    <alternativeName>
        <fullName evidence="9">Thioredoxin peroxidase</fullName>
    </alternativeName>
    <alternativeName>
        <fullName evidence="9">Thioredoxin-dependent peroxiredoxin</fullName>
    </alternativeName>
</protein>
<dbReference type="GO" id="GO:0033554">
    <property type="term" value="P:cellular response to stress"/>
    <property type="evidence" value="ECO:0007669"/>
    <property type="project" value="TreeGrafter"/>
</dbReference>
<dbReference type="HAMAP" id="MF_00401">
    <property type="entry name" value="Peroxiredoxin"/>
    <property type="match status" value="1"/>
</dbReference>
<dbReference type="InterPro" id="IPR050217">
    <property type="entry name" value="Peroxiredoxin"/>
</dbReference>
<accession>G8LXM4</accession>
<proteinExistence type="inferred from homology"/>
<feature type="disulfide bond" description="Alternate" evidence="9">
    <location>
        <begin position="208"/>
        <end position="214"/>
    </location>
</feature>
<feature type="disulfide bond" description="Interchain (with Cys-214); in linked form" evidence="9">
    <location>
        <position position="53"/>
    </location>
</feature>
<dbReference type="InterPro" id="IPR024706">
    <property type="entry name" value="Peroxiredoxin_AhpC-typ"/>
</dbReference>
<dbReference type="eggNOG" id="COG0450">
    <property type="taxonomic scope" value="Bacteria"/>
</dbReference>
<dbReference type="GO" id="GO:0008379">
    <property type="term" value="F:thioredoxin peroxidase activity"/>
    <property type="evidence" value="ECO:0007669"/>
    <property type="project" value="TreeGrafter"/>
</dbReference>
<evidence type="ECO:0000256" key="6">
    <source>
        <dbReference type="ARBA" id="ARBA00023284"/>
    </source>
</evidence>
<dbReference type="PANTHER" id="PTHR10681">
    <property type="entry name" value="THIOREDOXIN PEROXIDASE"/>
    <property type="match status" value="1"/>
</dbReference>
<dbReference type="Pfam" id="PF10417">
    <property type="entry name" value="1-cysPrx_C"/>
    <property type="match status" value="1"/>
</dbReference>
<dbReference type="InterPro" id="IPR045020">
    <property type="entry name" value="PRX_1cys"/>
</dbReference>
<comment type="subunit">
    <text evidence="9">Homodecamer. Pentamer of dimers that assemble into a ring structure.</text>
</comment>
<reference evidence="12 13" key="2">
    <citation type="journal article" date="2012" name="Stand. Genomic Sci.">
        <title>Complete Genome Sequence of Clostridium clariflavum DSM 19732.</title>
        <authorList>
            <person name="Izquierdo J.A."/>
            <person name="Goodwin L."/>
            <person name="Davenport K.W."/>
            <person name="Teshima H."/>
            <person name="Bruce D."/>
            <person name="Detter C."/>
            <person name="Tapia R."/>
            <person name="Han S."/>
            <person name="Land M."/>
            <person name="Hauser L."/>
            <person name="Jeffries C.D."/>
            <person name="Han J."/>
            <person name="Pitluck S."/>
            <person name="Nolan M."/>
            <person name="Chen A."/>
            <person name="Huntemann M."/>
            <person name="Mavromatis K."/>
            <person name="Mikhailova N."/>
            <person name="Liolios K."/>
            <person name="Woyke T."/>
            <person name="Lynd L.R."/>
        </authorList>
    </citation>
    <scope>NUCLEOTIDE SEQUENCE [LARGE SCALE GENOMIC DNA]</scope>
    <source>
        <strain evidence="13">DSM 19732 / NBRC 101661 / EBR45</strain>
    </source>
</reference>
<organism evidence="12 13">
    <name type="scientific">Acetivibrio clariflavus (strain DSM 19732 / NBRC 101661 / EBR45)</name>
    <name type="common">Clostridium clariflavum</name>
    <dbReference type="NCBI Taxonomy" id="720554"/>
    <lineage>
        <taxon>Bacteria</taxon>
        <taxon>Bacillati</taxon>
        <taxon>Bacillota</taxon>
        <taxon>Clostridia</taxon>
        <taxon>Eubacteriales</taxon>
        <taxon>Oscillospiraceae</taxon>
        <taxon>Acetivibrio</taxon>
    </lineage>
</organism>
<dbReference type="InterPro" id="IPR000866">
    <property type="entry name" value="AhpC/TSA"/>
</dbReference>
<dbReference type="PANTHER" id="PTHR10681:SF128">
    <property type="entry name" value="THIOREDOXIN-DEPENDENT PEROXIDE REDUCTASE, MITOCHONDRIAL"/>
    <property type="match status" value="1"/>
</dbReference>
<dbReference type="GO" id="GO:0045454">
    <property type="term" value="P:cell redox homeostasis"/>
    <property type="evidence" value="ECO:0007669"/>
    <property type="project" value="TreeGrafter"/>
</dbReference>
<keyword evidence="3 9" id="KW-0575">Peroxidase</keyword>
<dbReference type="EC" id="1.11.1.24" evidence="9"/>
<dbReference type="InterPro" id="IPR019479">
    <property type="entry name" value="Peroxiredoxin_C"/>
</dbReference>
<evidence type="ECO:0000256" key="4">
    <source>
        <dbReference type="ARBA" id="ARBA00022862"/>
    </source>
</evidence>
<evidence type="ECO:0000256" key="2">
    <source>
        <dbReference type="ARBA" id="ARBA00022490"/>
    </source>
</evidence>
<feature type="binding site" evidence="9">
    <location>
        <position position="130"/>
    </location>
    <ligand>
        <name>substrate</name>
    </ligand>
</feature>